<reference evidence="2 3" key="1">
    <citation type="submission" date="2016-01" db="EMBL/GenBank/DDBJ databases">
        <title>The draft genome sequence of Aquimarina sp. RZW4-3-2.</title>
        <authorList>
            <person name="Wang Y."/>
        </authorList>
    </citation>
    <scope>NUCLEOTIDE SEQUENCE [LARGE SCALE GENOMIC DNA]</scope>
    <source>
        <strain evidence="2 3">RZW4-3-2</strain>
    </source>
</reference>
<dbReference type="AlphaFoldDB" id="A0A162WJW7"/>
<dbReference type="STRING" id="1642818.AWE51_19060"/>
<organism evidence="2 3">
    <name type="scientific">Aquimarina aggregata</name>
    <dbReference type="NCBI Taxonomy" id="1642818"/>
    <lineage>
        <taxon>Bacteria</taxon>
        <taxon>Pseudomonadati</taxon>
        <taxon>Bacteroidota</taxon>
        <taxon>Flavobacteriia</taxon>
        <taxon>Flavobacteriales</taxon>
        <taxon>Flavobacteriaceae</taxon>
        <taxon>Aquimarina</taxon>
    </lineage>
</organism>
<name>A0A162WJW7_9FLAO</name>
<evidence type="ECO:0000256" key="1">
    <source>
        <dbReference type="SAM" id="Coils"/>
    </source>
</evidence>
<keyword evidence="1" id="KW-0175">Coiled coil</keyword>
<accession>A0A162WJW7</accession>
<gene>
    <name evidence="2" type="ORF">AWE51_19060</name>
</gene>
<protein>
    <submittedName>
        <fullName evidence="2">Uncharacterized protein</fullName>
    </submittedName>
</protein>
<keyword evidence="3" id="KW-1185">Reference proteome</keyword>
<dbReference type="EMBL" id="LQRT01000060">
    <property type="protein sequence ID" value="KZS38145.1"/>
    <property type="molecule type" value="Genomic_DNA"/>
</dbReference>
<feature type="coiled-coil region" evidence="1">
    <location>
        <begin position="93"/>
        <end position="124"/>
    </location>
</feature>
<dbReference type="Proteomes" id="UP000076715">
    <property type="component" value="Unassembled WGS sequence"/>
</dbReference>
<dbReference type="OrthoDB" id="1162461at2"/>
<evidence type="ECO:0000313" key="2">
    <source>
        <dbReference type="EMBL" id="KZS38145.1"/>
    </source>
</evidence>
<dbReference type="RefSeq" id="WP_066320098.1">
    <property type="nucleotide sequence ID" value="NZ_LQRT01000060.1"/>
</dbReference>
<proteinExistence type="predicted"/>
<evidence type="ECO:0000313" key="3">
    <source>
        <dbReference type="Proteomes" id="UP000076715"/>
    </source>
</evidence>
<sequence>MASKNNNDSNTSRNADTVICESLKVIKNDKKTAASLYVANEILRRSKKAARRYKVCGLDKAQESQGVYEDIMSCVTIGSSKKTEIIQKNVNEYTKKDDEIEKLIKESSKLLNEMRLKIEDAHNAACAMSNCFENKILPKTGKSTKDGEKADVHEDLQKILQKTKELNEKGQNAFDSSVTIAGIQTFTNTHSLNDFMAKLSVAMGTFKSTVEQNITSTSGDVTVCREELNVIEEELAQVVCDKKTEAVKYQGLEDVIDYVCKGKYNDDLLDLCRETRDCYDADHDNYDARKKGRLQKRQTIDRD</sequence>
<comment type="caution">
    <text evidence="2">The sequence shown here is derived from an EMBL/GenBank/DDBJ whole genome shotgun (WGS) entry which is preliminary data.</text>
</comment>